<reference evidence="3" key="1">
    <citation type="submission" date="2016-03" db="EMBL/GenBank/DDBJ databases">
        <authorList>
            <person name="Ploux O."/>
        </authorList>
    </citation>
    <scope>NUCLEOTIDE SEQUENCE</scope>
    <source>
        <strain evidence="3">UC10</strain>
    </source>
</reference>
<dbReference type="Pfam" id="PF00107">
    <property type="entry name" value="ADH_zinc_N"/>
    <property type="match status" value="1"/>
</dbReference>
<dbReference type="SUPFAM" id="SSF51735">
    <property type="entry name" value="NAD(P)-binding Rossmann-fold domains"/>
    <property type="match status" value="1"/>
</dbReference>
<evidence type="ECO:0000256" key="1">
    <source>
        <dbReference type="SAM" id="MobiDB-lite"/>
    </source>
</evidence>
<dbReference type="SMART" id="SM00829">
    <property type="entry name" value="PKS_ER"/>
    <property type="match status" value="1"/>
</dbReference>
<organism evidence="3">
    <name type="scientific">uncultured Mycobacterium sp</name>
    <dbReference type="NCBI Taxonomy" id="171292"/>
    <lineage>
        <taxon>Bacteria</taxon>
        <taxon>Bacillati</taxon>
        <taxon>Actinomycetota</taxon>
        <taxon>Actinomycetes</taxon>
        <taxon>Mycobacteriales</taxon>
        <taxon>Mycobacteriaceae</taxon>
        <taxon>Mycobacterium</taxon>
        <taxon>environmental samples</taxon>
    </lineage>
</organism>
<dbReference type="CDD" id="cd08241">
    <property type="entry name" value="QOR1"/>
    <property type="match status" value="1"/>
</dbReference>
<feature type="compositionally biased region" description="Low complexity" evidence="1">
    <location>
        <begin position="304"/>
        <end position="318"/>
    </location>
</feature>
<dbReference type="Gene3D" id="3.40.50.720">
    <property type="entry name" value="NAD(P)-binding Rossmann-like Domain"/>
    <property type="match status" value="1"/>
</dbReference>
<dbReference type="Gene3D" id="3.90.180.10">
    <property type="entry name" value="Medium-chain alcohol dehydrogenases, catalytic domain"/>
    <property type="match status" value="1"/>
</dbReference>
<feature type="region of interest" description="Disordered" evidence="1">
    <location>
        <begin position="304"/>
        <end position="354"/>
    </location>
</feature>
<dbReference type="InterPro" id="IPR036291">
    <property type="entry name" value="NAD(P)-bd_dom_sf"/>
</dbReference>
<evidence type="ECO:0000259" key="2">
    <source>
        <dbReference type="SMART" id="SM00829"/>
    </source>
</evidence>
<dbReference type="PANTHER" id="PTHR43677:SF4">
    <property type="entry name" value="QUINONE OXIDOREDUCTASE-LIKE PROTEIN 2"/>
    <property type="match status" value="1"/>
</dbReference>
<accession>A0A1Y5P6W1</accession>
<dbReference type="EC" id="1.6.5.5" evidence="3"/>
<dbReference type="GO" id="GO:0003960">
    <property type="term" value="F:quinone reductase (NADPH) activity"/>
    <property type="evidence" value="ECO:0007669"/>
    <property type="project" value="UniProtKB-EC"/>
</dbReference>
<keyword evidence="3" id="KW-0560">Oxidoreductase</keyword>
<dbReference type="InterPro" id="IPR013154">
    <property type="entry name" value="ADH-like_N"/>
</dbReference>
<dbReference type="InterPro" id="IPR011032">
    <property type="entry name" value="GroES-like_sf"/>
</dbReference>
<dbReference type="PANTHER" id="PTHR43677">
    <property type="entry name" value="SHORT-CHAIN DEHYDROGENASE/REDUCTASE"/>
    <property type="match status" value="1"/>
</dbReference>
<feature type="domain" description="Enoyl reductase (ER)" evidence="2">
    <location>
        <begin position="10"/>
        <end position="371"/>
    </location>
</feature>
<dbReference type="EMBL" id="FLQS01000012">
    <property type="protein sequence ID" value="SBS74436.1"/>
    <property type="molecule type" value="Genomic_DNA"/>
</dbReference>
<proteinExistence type="predicted"/>
<dbReference type="InterPro" id="IPR020843">
    <property type="entry name" value="ER"/>
</dbReference>
<dbReference type="InterPro" id="IPR051397">
    <property type="entry name" value="Zn-ADH-like_protein"/>
</dbReference>
<protein>
    <submittedName>
        <fullName evidence="3">NADPH:quinone reductase (Modular protein)</fullName>
        <ecNumber evidence="3">1.6.5.5</ecNumber>
    </submittedName>
</protein>
<evidence type="ECO:0000313" key="3">
    <source>
        <dbReference type="EMBL" id="SBS74436.1"/>
    </source>
</evidence>
<dbReference type="AlphaFoldDB" id="A0A1Y5P6W1"/>
<dbReference type="InterPro" id="IPR013149">
    <property type="entry name" value="ADH-like_C"/>
</dbReference>
<name>A0A1Y5P6W1_9MYCO</name>
<sequence>MRAVVCREYGTPEDLVLDELPDPTPGPGQVVVKVRAAAVNYPDVLLIAGKYQIKVPPPFSPGSELAGDVLAVGDGVDYRPGDRVSATTFVGGFAEQALVDARGLARIPDGADYADAAAFGVTNRTAYYTLRTVAPVKPGDWVVVLGAGGGVGLAAVDIAVLMGAKVIAAASGAEKLEVCRQRGAQAVVDYDTEDLKTRLKEITGEGGAQIVVDPVGGGYSEPALRSLGRGGKFVTLGYAAGSIPAIPLNLVLLKGITVQGMEIRTFMTDYPDEIACDDAELAQLFADGRLRPYLGARCLMAPCSSRAPSSPSCTPPSRWSRRPPHCATLPTAKRSARSSSTSPNPGGRNGDLRRDDVEAGIGLVQHTEQRLQRLRIAGRLQAR</sequence>
<dbReference type="Pfam" id="PF08240">
    <property type="entry name" value="ADH_N"/>
    <property type="match status" value="1"/>
</dbReference>
<gene>
    <name evidence="3" type="ORF">MHPYR_20039</name>
</gene>
<feature type="compositionally biased region" description="Low complexity" evidence="1">
    <location>
        <begin position="330"/>
        <end position="343"/>
    </location>
</feature>
<dbReference type="SUPFAM" id="SSF50129">
    <property type="entry name" value="GroES-like"/>
    <property type="match status" value="1"/>
</dbReference>